<evidence type="ECO:0000313" key="2">
    <source>
        <dbReference type="EMBL" id="CAI9786369.1"/>
    </source>
</evidence>
<evidence type="ECO:0000259" key="1">
    <source>
        <dbReference type="Pfam" id="PF14244"/>
    </source>
</evidence>
<dbReference type="Proteomes" id="UP000834106">
    <property type="component" value="Chromosome 22"/>
</dbReference>
<protein>
    <recommendedName>
        <fullName evidence="1">Retrotransposon Copia-like N-terminal domain-containing protein</fullName>
    </recommendedName>
</protein>
<evidence type="ECO:0000313" key="3">
    <source>
        <dbReference type="Proteomes" id="UP000834106"/>
    </source>
</evidence>
<sequence>MAKDSSVAVDLQSQYDHRNSFGDSSIGEMAAEDSNSVLNRLLSDPTSPYYLYYGDNTGIQIISVALTEDNYLTWSRAVIVAFSVKNKECFIDGTIEKPRNDDPLFSA</sequence>
<organism evidence="2 3">
    <name type="scientific">Fraxinus pennsylvanica</name>
    <dbReference type="NCBI Taxonomy" id="56036"/>
    <lineage>
        <taxon>Eukaryota</taxon>
        <taxon>Viridiplantae</taxon>
        <taxon>Streptophyta</taxon>
        <taxon>Embryophyta</taxon>
        <taxon>Tracheophyta</taxon>
        <taxon>Spermatophyta</taxon>
        <taxon>Magnoliopsida</taxon>
        <taxon>eudicotyledons</taxon>
        <taxon>Gunneridae</taxon>
        <taxon>Pentapetalae</taxon>
        <taxon>asterids</taxon>
        <taxon>lamiids</taxon>
        <taxon>Lamiales</taxon>
        <taxon>Oleaceae</taxon>
        <taxon>Oleeae</taxon>
        <taxon>Fraxinus</taxon>
    </lineage>
</organism>
<reference evidence="2" key="1">
    <citation type="submission" date="2023-05" db="EMBL/GenBank/DDBJ databases">
        <authorList>
            <person name="Huff M."/>
        </authorList>
    </citation>
    <scope>NUCLEOTIDE SEQUENCE</scope>
</reference>
<dbReference type="AlphaFoldDB" id="A0AAD2EDA7"/>
<proteinExistence type="predicted"/>
<dbReference type="EMBL" id="OU503057">
    <property type="protein sequence ID" value="CAI9786369.1"/>
    <property type="molecule type" value="Genomic_DNA"/>
</dbReference>
<name>A0AAD2EDA7_9LAMI</name>
<gene>
    <name evidence="2" type="ORF">FPE_LOCUS33799</name>
</gene>
<feature type="domain" description="Retrotransposon Copia-like N-terminal" evidence="1">
    <location>
        <begin position="55"/>
        <end position="98"/>
    </location>
</feature>
<keyword evidence="3" id="KW-1185">Reference proteome</keyword>
<dbReference type="PANTHER" id="PTHR37610:SF40">
    <property type="entry name" value="OS01G0909600 PROTEIN"/>
    <property type="match status" value="1"/>
</dbReference>
<dbReference type="Pfam" id="PF14244">
    <property type="entry name" value="Retrotran_gag_3"/>
    <property type="match status" value="1"/>
</dbReference>
<accession>A0AAD2EDA7</accession>
<dbReference type="InterPro" id="IPR029472">
    <property type="entry name" value="Copia-like_N"/>
</dbReference>
<dbReference type="PANTHER" id="PTHR37610">
    <property type="entry name" value="CCHC-TYPE DOMAIN-CONTAINING PROTEIN"/>
    <property type="match status" value="1"/>
</dbReference>